<dbReference type="Pfam" id="PF08281">
    <property type="entry name" value="Sigma70_r4_2"/>
    <property type="match status" value="1"/>
</dbReference>
<dbReference type="InterPro" id="IPR036388">
    <property type="entry name" value="WH-like_DNA-bd_sf"/>
</dbReference>
<dbReference type="GO" id="GO:0016987">
    <property type="term" value="F:sigma factor activity"/>
    <property type="evidence" value="ECO:0007669"/>
    <property type="project" value="UniProtKB-KW"/>
</dbReference>
<evidence type="ECO:0000256" key="7">
    <source>
        <dbReference type="SAM" id="MobiDB-lite"/>
    </source>
</evidence>
<keyword evidence="3 6" id="KW-0731">Sigma factor</keyword>
<gene>
    <name evidence="8" type="ORF">RD2015_2718</name>
</gene>
<dbReference type="InterPro" id="IPR000838">
    <property type="entry name" value="RNA_pol_sigma70_ECF_CS"/>
</dbReference>
<keyword evidence="9" id="KW-1185">Reference proteome</keyword>
<dbReference type="KEGG" id="rdp:RD2015_2718"/>
<dbReference type="OrthoDB" id="9784272at2"/>
<feature type="region of interest" description="Disordered" evidence="7">
    <location>
        <begin position="1"/>
        <end position="25"/>
    </location>
</feature>
<evidence type="ECO:0000313" key="8">
    <source>
        <dbReference type="EMBL" id="ALV07183.1"/>
    </source>
</evidence>
<dbReference type="EMBL" id="CP013729">
    <property type="protein sequence ID" value="ALV07183.1"/>
    <property type="molecule type" value="Genomic_DNA"/>
</dbReference>
<dbReference type="Gene3D" id="1.10.1740.10">
    <property type="match status" value="1"/>
</dbReference>
<keyword evidence="5 6" id="KW-0804">Transcription</keyword>
<dbReference type="InterPro" id="IPR039425">
    <property type="entry name" value="RNA_pol_sigma-70-like"/>
</dbReference>
<keyword evidence="4 6" id="KW-0238">DNA-binding</keyword>
<comment type="similarity">
    <text evidence="1 6">Belongs to the sigma-70 factor family. ECF subfamily.</text>
</comment>
<evidence type="ECO:0000256" key="6">
    <source>
        <dbReference type="RuleBase" id="RU000716"/>
    </source>
</evidence>
<dbReference type="InterPro" id="IPR013324">
    <property type="entry name" value="RNA_pol_sigma_r3/r4-like"/>
</dbReference>
<evidence type="ECO:0000256" key="4">
    <source>
        <dbReference type="ARBA" id="ARBA00023125"/>
    </source>
</evidence>
<evidence type="ECO:0000256" key="3">
    <source>
        <dbReference type="ARBA" id="ARBA00023082"/>
    </source>
</evidence>
<dbReference type="InterPro" id="IPR007627">
    <property type="entry name" value="RNA_pol_sigma70_r2"/>
</dbReference>
<organism evidence="8 9">
    <name type="scientific">Roseateles depolymerans</name>
    <dbReference type="NCBI Taxonomy" id="76731"/>
    <lineage>
        <taxon>Bacteria</taxon>
        <taxon>Pseudomonadati</taxon>
        <taxon>Pseudomonadota</taxon>
        <taxon>Betaproteobacteria</taxon>
        <taxon>Burkholderiales</taxon>
        <taxon>Sphaerotilaceae</taxon>
        <taxon>Roseateles</taxon>
    </lineage>
</organism>
<dbReference type="Gene3D" id="1.10.10.10">
    <property type="entry name" value="Winged helix-like DNA-binding domain superfamily/Winged helix DNA-binding domain"/>
    <property type="match status" value="1"/>
</dbReference>
<proteinExistence type="inferred from homology"/>
<evidence type="ECO:0000256" key="2">
    <source>
        <dbReference type="ARBA" id="ARBA00023015"/>
    </source>
</evidence>
<sequence>MTAPRDERASGAPGASSAGPTAPNERDAQLERLMQRVARADRQAFQSLYELTSPTLFAVVLRINRDRSAAEELLQEVFMAVWRQAERYDSTQSRVMTWLTTIARHRAIDSLRRKSSEPVTISRFSSLGGGAGGSGGAGDDDDVDVLATLRSDEPGPLELLDDATRANDLERCMQHLTGEQRSCLALAYYQGLSHAEVAQHMSQPLGTVKSWVRRGLQSLRSCLDRAVRQVRAEGRVA</sequence>
<dbReference type="SUPFAM" id="SSF88946">
    <property type="entry name" value="Sigma2 domain of RNA polymerase sigma factors"/>
    <property type="match status" value="1"/>
</dbReference>
<dbReference type="InterPro" id="IPR013249">
    <property type="entry name" value="RNA_pol_sigma70_r4_t2"/>
</dbReference>
<keyword evidence="2 6" id="KW-0805">Transcription regulation</keyword>
<dbReference type="Pfam" id="PF04542">
    <property type="entry name" value="Sigma70_r2"/>
    <property type="match status" value="1"/>
</dbReference>
<reference evidence="8 9" key="1">
    <citation type="submission" date="2015-12" db="EMBL/GenBank/DDBJ databases">
        <title>Complete genome of Roseateles depolymerans KCTC 42856.</title>
        <authorList>
            <person name="Kim K.M."/>
        </authorList>
    </citation>
    <scope>NUCLEOTIDE SEQUENCE [LARGE SCALE GENOMIC DNA]</scope>
    <source>
        <strain evidence="8 9">KCTC 42856</strain>
    </source>
</reference>
<protein>
    <recommendedName>
        <fullName evidence="6">RNA polymerase sigma factor</fullName>
    </recommendedName>
</protein>
<dbReference type="AlphaFoldDB" id="A0A0U3LGH6"/>
<evidence type="ECO:0000313" key="9">
    <source>
        <dbReference type="Proteomes" id="UP000060699"/>
    </source>
</evidence>
<dbReference type="SUPFAM" id="SSF88659">
    <property type="entry name" value="Sigma3 and sigma4 domains of RNA polymerase sigma factors"/>
    <property type="match status" value="1"/>
</dbReference>
<dbReference type="NCBIfam" id="TIGR02937">
    <property type="entry name" value="sigma70-ECF"/>
    <property type="match status" value="1"/>
</dbReference>
<accession>A0A0U3LGH6</accession>
<dbReference type="STRING" id="76731.RD2015_2718"/>
<dbReference type="GO" id="GO:0003677">
    <property type="term" value="F:DNA binding"/>
    <property type="evidence" value="ECO:0007669"/>
    <property type="project" value="UniProtKB-KW"/>
</dbReference>
<dbReference type="PATRIC" id="fig|76731.3.peg.2782"/>
<name>A0A0U3LGH6_9BURK</name>
<evidence type="ECO:0000256" key="5">
    <source>
        <dbReference type="ARBA" id="ARBA00023163"/>
    </source>
</evidence>
<feature type="compositionally biased region" description="Low complexity" evidence="7">
    <location>
        <begin position="10"/>
        <end position="23"/>
    </location>
</feature>
<evidence type="ECO:0000256" key="1">
    <source>
        <dbReference type="ARBA" id="ARBA00010641"/>
    </source>
</evidence>
<dbReference type="InterPro" id="IPR013325">
    <property type="entry name" value="RNA_pol_sigma_r2"/>
</dbReference>
<dbReference type="Proteomes" id="UP000060699">
    <property type="component" value="Chromosome"/>
</dbReference>
<dbReference type="CDD" id="cd06171">
    <property type="entry name" value="Sigma70_r4"/>
    <property type="match status" value="1"/>
</dbReference>
<dbReference type="PANTHER" id="PTHR43133:SF62">
    <property type="entry name" value="RNA POLYMERASE SIGMA FACTOR SIGZ"/>
    <property type="match status" value="1"/>
</dbReference>
<dbReference type="RefSeq" id="WP_058935346.1">
    <property type="nucleotide sequence ID" value="NZ_CP013729.1"/>
</dbReference>
<dbReference type="InterPro" id="IPR014284">
    <property type="entry name" value="RNA_pol_sigma-70_dom"/>
</dbReference>
<dbReference type="PROSITE" id="PS01063">
    <property type="entry name" value="SIGMA70_ECF"/>
    <property type="match status" value="1"/>
</dbReference>
<dbReference type="GO" id="GO:0006352">
    <property type="term" value="P:DNA-templated transcription initiation"/>
    <property type="evidence" value="ECO:0007669"/>
    <property type="project" value="InterPro"/>
</dbReference>
<dbReference type="PANTHER" id="PTHR43133">
    <property type="entry name" value="RNA POLYMERASE ECF-TYPE SIGMA FACTO"/>
    <property type="match status" value="1"/>
</dbReference>